<evidence type="ECO:0000313" key="12">
    <source>
        <dbReference type="Proteomes" id="UP000245340"/>
    </source>
</evidence>
<evidence type="ECO:0000256" key="8">
    <source>
        <dbReference type="ARBA" id="ARBA00023320"/>
    </source>
</evidence>
<keyword evidence="5" id="KW-0165">Cleavage on pair of basic residues</keyword>
<organism evidence="12 13">
    <name type="scientific">Odobenus rosmarus divergens</name>
    <name type="common">Pacific walrus</name>
    <dbReference type="NCBI Taxonomy" id="9708"/>
    <lineage>
        <taxon>Eukaryota</taxon>
        <taxon>Metazoa</taxon>
        <taxon>Chordata</taxon>
        <taxon>Craniata</taxon>
        <taxon>Vertebrata</taxon>
        <taxon>Euteleostomi</taxon>
        <taxon>Mammalia</taxon>
        <taxon>Eutheria</taxon>
        <taxon>Laurasiatheria</taxon>
        <taxon>Carnivora</taxon>
        <taxon>Caniformia</taxon>
        <taxon>Pinnipedia</taxon>
        <taxon>Odobenidae</taxon>
        <taxon>Odobenus</taxon>
    </lineage>
</organism>
<evidence type="ECO:0000256" key="4">
    <source>
        <dbReference type="ARBA" id="ARBA00022525"/>
    </source>
</evidence>
<dbReference type="Proteomes" id="UP000245340">
    <property type="component" value="Unplaced"/>
</dbReference>
<evidence type="ECO:0000256" key="7">
    <source>
        <dbReference type="ARBA" id="ARBA00022729"/>
    </source>
</evidence>
<protein>
    <recommendedName>
        <fullName evidence="3">Galanin-like peptide</fullName>
    </recommendedName>
</protein>
<dbReference type="PANTHER" id="PTHR20950">
    <property type="entry name" value="GALANIN-RELATED PEPTIDE"/>
    <property type="match status" value="1"/>
</dbReference>
<dbReference type="PANTHER" id="PTHR20950:SF1">
    <property type="entry name" value="GALANIN-LIKE PEPTIDE"/>
    <property type="match status" value="1"/>
</dbReference>
<evidence type="ECO:0000256" key="2">
    <source>
        <dbReference type="ARBA" id="ARBA00006871"/>
    </source>
</evidence>
<reference evidence="13" key="1">
    <citation type="submission" date="2025-08" db="UniProtKB">
        <authorList>
            <consortium name="RefSeq"/>
        </authorList>
    </citation>
    <scope>IDENTIFICATION</scope>
</reference>
<dbReference type="GO" id="GO:0007218">
    <property type="term" value="P:neuropeptide signaling pathway"/>
    <property type="evidence" value="ECO:0007669"/>
    <property type="project" value="UniProtKB-KW"/>
</dbReference>
<dbReference type="OrthoDB" id="8721537at2759"/>
<dbReference type="GO" id="GO:0042595">
    <property type="term" value="P:behavioral response to starvation"/>
    <property type="evidence" value="ECO:0007669"/>
    <property type="project" value="TreeGrafter"/>
</dbReference>
<evidence type="ECO:0000256" key="1">
    <source>
        <dbReference type="ARBA" id="ARBA00004613"/>
    </source>
</evidence>
<evidence type="ECO:0000259" key="11">
    <source>
        <dbReference type="Pfam" id="PF01296"/>
    </source>
</evidence>
<keyword evidence="8" id="KW-0527">Neuropeptide</keyword>
<dbReference type="GeneID" id="101378474"/>
<dbReference type="GO" id="GO:0050829">
    <property type="term" value="P:defense response to Gram-negative bacterium"/>
    <property type="evidence" value="ECO:0007669"/>
    <property type="project" value="TreeGrafter"/>
</dbReference>
<dbReference type="KEGG" id="oro:101378474"/>
<comment type="similarity">
    <text evidence="2">Belongs to the galanin family.</text>
</comment>
<feature type="chain" id="PRO_5015415597" description="Galanin-like peptide" evidence="10">
    <location>
        <begin position="41"/>
        <end position="166"/>
    </location>
</feature>
<dbReference type="RefSeq" id="XP_004405144.1">
    <property type="nucleotide sequence ID" value="XM_004405087.1"/>
</dbReference>
<comment type="function">
    <text evidence="9">Hypothalamic neuropeptide which binds to the G-protein-coupled galanin receptors (GALR1, GALR2 and GALR3). Involved in a large number of putative physiological functions in CNS homeostatic processes, including the regulation of gonadotropin-releasing hormone secretion.</text>
</comment>
<dbReference type="GO" id="GO:0005576">
    <property type="term" value="C:extracellular region"/>
    <property type="evidence" value="ECO:0007669"/>
    <property type="project" value="UniProtKB-SubCell"/>
</dbReference>
<dbReference type="CTD" id="85569"/>
<evidence type="ECO:0000256" key="5">
    <source>
        <dbReference type="ARBA" id="ARBA00022685"/>
    </source>
</evidence>
<comment type="subcellular location">
    <subcellularLocation>
        <location evidence="1">Secreted</location>
    </subcellularLocation>
</comment>
<keyword evidence="4" id="KW-0964">Secreted</keyword>
<dbReference type="Pfam" id="PF01296">
    <property type="entry name" value="Galanin"/>
    <property type="match status" value="1"/>
</dbReference>
<keyword evidence="12" id="KW-1185">Reference proteome</keyword>
<dbReference type="InParanoid" id="A0A2U3W9X8"/>
<proteinExistence type="inferred from homology"/>
<evidence type="ECO:0000256" key="6">
    <source>
        <dbReference type="ARBA" id="ARBA00022702"/>
    </source>
</evidence>
<name>A0A2U3W9X8_ODORO</name>
<dbReference type="AlphaFoldDB" id="A0A2U3W9X8"/>
<sequence>MTTVSRTRDAKSSRARPVMAPSVRLVLLLIVLLSLGETSASVPVHQGRGGWTLNSVGYLLGPVLHLPQSPDHGGKEKTALEVLHLWKAVDGLPYPRPQRASKRSLRETFAKAETADLGKLSDKAPKEGDAHGLRCLQTSALHPSPQLLLNPCLAPSTETEILKSSL</sequence>
<dbReference type="GO" id="GO:0005179">
    <property type="term" value="F:hormone activity"/>
    <property type="evidence" value="ECO:0007669"/>
    <property type="project" value="UniProtKB-KW"/>
</dbReference>
<keyword evidence="6" id="KW-0372">Hormone</keyword>
<dbReference type="InterPro" id="IPR039244">
    <property type="entry name" value="GALP"/>
</dbReference>
<evidence type="ECO:0000256" key="9">
    <source>
        <dbReference type="ARBA" id="ARBA00025486"/>
    </source>
</evidence>
<dbReference type="GO" id="GO:0061844">
    <property type="term" value="P:antimicrobial humoral immune response mediated by antimicrobial peptide"/>
    <property type="evidence" value="ECO:0007669"/>
    <property type="project" value="TreeGrafter"/>
</dbReference>
<feature type="signal peptide" evidence="10">
    <location>
        <begin position="1"/>
        <end position="40"/>
    </location>
</feature>
<gene>
    <name evidence="13" type="primary">GALP</name>
</gene>
<dbReference type="InterPro" id="IPR008174">
    <property type="entry name" value="Galanin"/>
</dbReference>
<evidence type="ECO:0000256" key="10">
    <source>
        <dbReference type="SAM" id="SignalP"/>
    </source>
</evidence>
<evidence type="ECO:0000256" key="3">
    <source>
        <dbReference type="ARBA" id="ARBA00016022"/>
    </source>
</evidence>
<evidence type="ECO:0000313" key="13">
    <source>
        <dbReference type="RefSeq" id="XP_004405144.1"/>
    </source>
</evidence>
<dbReference type="STRING" id="9708.A0A2U3W9X8"/>
<keyword evidence="7 10" id="KW-0732">Signal</keyword>
<accession>A0A2U3W9X8</accession>
<feature type="domain" description="Galanin" evidence="11">
    <location>
        <begin position="50"/>
        <end position="62"/>
    </location>
</feature>